<keyword evidence="4 5" id="KW-0472">Membrane</keyword>
<feature type="transmembrane region" description="Helical" evidence="5">
    <location>
        <begin position="12"/>
        <end position="31"/>
    </location>
</feature>
<dbReference type="SUPFAM" id="SSF158442">
    <property type="entry name" value="DsbB-like"/>
    <property type="match status" value="1"/>
</dbReference>
<feature type="transmembrane region" description="Helical" evidence="5">
    <location>
        <begin position="43"/>
        <end position="59"/>
    </location>
</feature>
<protein>
    <recommendedName>
        <fullName evidence="7">Disulfide bond formation protein B</fullName>
    </recommendedName>
</protein>
<dbReference type="Pfam" id="PF02600">
    <property type="entry name" value="DsbB"/>
    <property type="match status" value="1"/>
</dbReference>
<comment type="subcellular location">
    <subcellularLocation>
        <location evidence="1">Membrane</location>
        <topology evidence="1">Multi-pass membrane protein</topology>
    </subcellularLocation>
</comment>
<dbReference type="InterPro" id="IPR003752">
    <property type="entry name" value="DiS_bond_form_DsbB/BdbC"/>
</dbReference>
<evidence type="ECO:0000256" key="4">
    <source>
        <dbReference type="ARBA" id="ARBA00023136"/>
    </source>
</evidence>
<accession>A0A382QPE6</accession>
<keyword evidence="2 5" id="KW-0812">Transmembrane</keyword>
<evidence type="ECO:0000313" key="6">
    <source>
        <dbReference type="EMBL" id="SVC86770.1"/>
    </source>
</evidence>
<organism evidence="6">
    <name type="scientific">marine metagenome</name>
    <dbReference type="NCBI Taxonomy" id="408172"/>
    <lineage>
        <taxon>unclassified sequences</taxon>
        <taxon>metagenomes</taxon>
        <taxon>ecological metagenomes</taxon>
    </lineage>
</organism>
<evidence type="ECO:0000256" key="2">
    <source>
        <dbReference type="ARBA" id="ARBA00022692"/>
    </source>
</evidence>
<dbReference type="PIRSF" id="PIRSF033913">
    <property type="entry name" value="S-S_format_DsbB"/>
    <property type="match status" value="1"/>
</dbReference>
<gene>
    <name evidence="6" type="ORF">METZ01_LOCUS339624</name>
</gene>
<evidence type="ECO:0008006" key="7">
    <source>
        <dbReference type="Google" id="ProtNLM"/>
    </source>
</evidence>
<feature type="transmembrane region" description="Helical" evidence="5">
    <location>
        <begin position="66"/>
        <end position="85"/>
    </location>
</feature>
<sequence length="132" mass="14934">MLELKNKTTITIILLLSIVILLIAFFIQYILGHAPCNLCLIERIPYLLAIIIIPVGLSNKKFEKIVFLFLGLIFLAGTIISFYHFGIEQEFFSESLVCNTPLENANLSKDDLLKELQKNQISCKDVSFKIVG</sequence>
<dbReference type="GO" id="GO:0006457">
    <property type="term" value="P:protein folding"/>
    <property type="evidence" value="ECO:0007669"/>
    <property type="project" value="InterPro"/>
</dbReference>
<name>A0A382QPE6_9ZZZZ</name>
<dbReference type="Gene3D" id="1.20.1550.10">
    <property type="entry name" value="DsbB-like"/>
    <property type="match status" value="1"/>
</dbReference>
<reference evidence="6" key="1">
    <citation type="submission" date="2018-05" db="EMBL/GenBank/DDBJ databases">
        <authorList>
            <person name="Lanie J.A."/>
            <person name="Ng W.-L."/>
            <person name="Kazmierczak K.M."/>
            <person name="Andrzejewski T.M."/>
            <person name="Davidsen T.M."/>
            <person name="Wayne K.J."/>
            <person name="Tettelin H."/>
            <person name="Glass J.I."/>
            <person name="Rusch D."/>
            <person name="Podicherti R."/>
            <person name="Tsui H.-C.T."/>
            <person name="Winkler M.E."/>
        </authorList>
    </citation>
    <scope>NUCLEOTIDE SEQUENCE</scope>
</reference>
<dbReference type="AlphaFoldDB" id="A0A382QPE6"/>
<keyword evidence="3 5" id="KW-1133">Transmembrane helix</keyword>
<dbReference type="GO" id="GO:0015035">
    <property type="term" value="F:protein-disulfide reductase activity"/>
    <property type="evidence" value="ECO:0007669"/>
    <property type="project" value="InterPro"/>
</dbReference>
<evidence type="ECO:0000256" key="3">
    <source>
        <dbReference type="ARBA" id="ARBA00022989"/>
    </source>
</evidence>
<evidence type="ECO:0000256" key="5">
    <source>
        <dbReference type="SAM" id="Phobius"/>
    </source>
</evidence>
<dbReference type="GO" id="GO:0016020">
    <property type="term" value="C:membrane"/>
    <property type="evidence" value="ECO:0007669"/>
    <property type="project" value="UniProtKB-SubCell"/>
</dbReference>
<dbReference type="EMBL" id="UINC01115611">
    <property type="protein sequence ID" value="SVC86770.1"/>
    <property type="molecule type" value="Genomic_DNA"/>
</dbReference>
<dbReference type="InterPro" id="IPR024199">
    <property type="entry name" value="Uncharacterised_DsbB"/>
</dbReference>
<feature type="non-terminal residue" evidence="6">
    <location>
        <position position="132"/>
    </location>
</feature>
<evidence type="ECO:0000256" key="1">
    <source>
        <dbReference type="ARBA" id="ARBA00004141"/>
    </source>
</evidence>
<proteinExistence type="predicted"/>
<dbReference type="InterPro" id="IPR023380">
    <property type="entry name" value="DsbB-like_sf"/>
</dbReference>